<dbReference type="Pfam" id="PF18588">
    <property type="entry name" value="WcbI"/>
    <property type="match status" value="1"/>
</dbReference>
<evidence type="ECO:0000313" key="2">
    <source>
        <dbReference type="EMBL" id="HJE24820.1"/>
    </source>
</evidence>
<dbReference type="InterPro" id="IPR041307">
    <property type="entry name" value="WcbI"/>
</dbReference>
<protein>
    <recommendedName>
        <fullName evidence="1">Polysaccharide biosynthesis enzyme WcbI domain-containing protein</fullName>
    </recommendedName>
</protein>
<organism evidence="2 3">
    <name type="scientific">Methylorubrum populi</name>
    <dbReference type="NCBI Taxonomy" id="223967"/>
    <lineage>
        <taxon>Bacteria</taxon>
        <taxon>Pseudomonadati</taxon>
        <taxon>Pseudomonadota</taxon>
        <taxon>Alphaproteobacteria</taxon>
        <taxon>Hyphomicrobiales</taxon>
        <taxon>Methylobacteriaceae</taxon>
        <taxon>Methylorubrum</taxon>
    </lineage>
</organism>
<name>A0A921E3C0_9HYPH</name>
<gene>
    <name evidence="2" type="ORF">K8W01_14285</name>
</gene>
<reference evidence="2" key="2">
    <citation type="submission" date="2021-09" db="EMBL/GenBank/DDBJ databases">
        <authorList>
            <person name="Gilroy R."/>
        </authorList>
    </citation>
    <scope>NUCLEOTIDE SEQUENCE</scope>
    <source>
        <strain evidence="2">316</strain>
    </source>
</reference>
<comment type="caution">
    <text evidence="2">The sequence shown here is derived from an EMBL/GenBank/DDBJ whole genome shotgun (WGS) entry which is preliminary data.</text>
</comment>
<dbReference type="Proteomes" id="UP000742631">
    <property type="component" value="Unassembled WGS sequence"/>
</dbReference>
<evidence type="ECO:0000259" key="1">
    <source>
        <dbReference type="Pfam" id="PF18588"/>
    </source>
</evidence>
<reference evidence="2" key="1">
    <citation type="journal article" date="2021" name="PeerJ">
        <title>Extensive microbial diversity within the chicken gut microbiome revealed by metagenomics and culture.</title>
        <authorList>
            <person name="Gilroy R."/>
            <person name="Ravi A."/>
            <person name="Getino M."/>
            <person name="Pursley I."/>
            <person name="Horton D.L."/>
            <person name="Alikhan N.F."/>
            <person name="Baker D."/>
            <person name="Gharbi K."/>
            <person name="Hall N."/>
            <person name="Watson M."/>
            <person name="Adriaenssens E.M."/>
            <person name="Foster-Nyarko E."/>
            <person name="Jarju S."/>
            <person name="Secka A."/>
            <person name="Antonio M."/>
            <person name="Oren A."/>
            <person name="Chaudhuri R.R."/>
            <person name="La Ragione R."/>
            <person name="Hildebrand F."/>
            <person name="Pallen M.J."/>
        </authorList>
    </citation>
    <scope>NUCLEOTIDE SEQUENCE</scope>
    <source>
        <strain evidence="2">316</strain>
    </source>
</reference>
<accession>A0A921E3C0</accession>
<feature type="domain" description="Polysaccharide biosynthesis enzyme WcbI" evidence="1">
    <location>
        <begin position="5"/>
        <end position="209"/>
    </location>
</feature>
<sequence>MARRIVVVGNNCQVAVLGGCLGFLAPDADIAAIEPATFSQFDANPRHLLDAVASADLTVCFPFEKGVLGDLTPTRIREAARIYVPVPTIVFPAFHPDIVYISHKGGQFGSPMGDYHSALIVYGFARGFSVDEIVSLFRADVFARLGYLDGWFGNRDSLLEMSRAHGCILDRLFAGWMRRGCFMHTINHPKLFVMDDLARDALARAGLPARSARCEDYLPDPLSGSIWPIYPEIAARLGLTGSTTFKPPLGGLNFLVDAGRCIELRAMVEGSLAIYAHTPAIARHCERVSHWLDTAEIREALRPVSG</sequence>
<dbReference type="AlphaFoldDB" id="A0A921E3C0"/>
<dbReference type="PROSITE" id="PS51257">
    <property type="entry name" value="PROKAR_LIPOPROTEIN"/>
    <property type="match status" value="1"/>
</dbReference>
<proteinExistence type="predicted"/>
<evidence type="ECO:0000313" key="3">
    <source>
        <dbReference type="Proteomes" id="UP000742631"/>
    </source>
</evidence>
<dbReference type="Gene3D" id="3.40.50.12080">
    <property type="match status" value="1"/>
</dbReference>
<dbReference type="EMBL" id="DYYG01000042">
    <property type="protein sequence ID" value="HJE24820.1"/>
    <property type="molecule type" value="Genomic_DNA"/>
</dbReference>